<evidence type="ECO:0000259" key="5">
    <source>
        <dbReference type="PROSITE" id="PS51078"/>
    </source>
</evidence>
<dbReference type="InterPro" id="IPR029016">
    <property type="entry name" value="GAF-like_dom_sf"/>
</dbReference>
<dbReference type="InterPro" id="IPR014757">
    <property type="entry name" value="Tscrpt_reg_IclR_C"/>
</dbReference>
<dbReference type="PANTHER" id="PTHR30136">
    <property type="entry name" value="HELIX-TURN-HELIX TRANSCRIPTIONAL REGULATOR, ICLR FAMILY"/>
    <property type="match status" value="1"/>
</dbReference>
<dbReference type="GO" id="GO:0003677">
    <property type="term" value="F:DNA binding"/>
    <property type="evidence" value="ECO:0007669"/>
    <property type="project" value="UniProtKB-KW"/>
</dbReference>
<feature type="domain" description="IclR-ED" evidence="5">
    <location>
        <begin position="71"/>
        <end position="257"/>
    </location>
</feature>
<dbReference type="GO" id="GO:0003700">
    <property type="term" value="F:DNA-binding transcription factor activity"/>
    <property type="evidence" value="ECO:0007669"/>
    <property type="project" value="TreeGrafter"/>
</dbReference>
<dbReference type="InterPro" id="IPR050707">
    <property type="entry name" value="HTH_MetabolicPath_Reg"/>
</dbReference>
<evidence type="ECO:0000313" key="7">
    <source>
        <dbReference type="Proteomes" id="UP000614996"/>
    </source>
</evidence>
<keyword evidence="2" id="KW-0238">DNA-binding</keyword>
<dbReference type="SUPFAM" id="SSF55781">
    <property type="entry name" value="GAF domain-like"/>
    <property type="match status" value="1"/>
</dbReference>
<keyword evidence="7" id="KW-1185">Reference proteome</keyword>
<evidence type="ECO:0000313" key="6">
    <source>
        <dbReference type="EMBL" id="GIL25336.1"/>
    </source>
</evidence>
<organism evidence="6 7">
    <name type="scientific">Actinocatenispora comari</name>
    <dbReference type="NCBI Taxonomy" id="2807577"/>
    <lineage>
        <taxon>Bacteria</taxon>
        <taxon>Bacillati</taxon>
        <taxon>Actinomycetota</taxon>
        <taxon>Actinomycetes</taxon>
        <taxon>Micromonosporales</taxon>
        <taxon>Micromonosporaceae</taxon>
        <taxon>Actinocatenispora</taxon>
    </lineage>
</organism>
<reference evidence="7" key="1">
    <citation type="journal article" date="2021" name="Int. J. Syst. Evol. Microbiol.">
        <title>Actinocatenispora comari sp. nov., an endophytic actinomycete isolated from aerial parts of Comarum salesowianum.</title>
        <authorList>
            <person name="Oyunbileg N."/>
            <person name="Iizaka Y."/>
            <person name="Hamada M."/>
            <person name="Davaapurev B.O."/>
            <person name="Fukumoto A."/>
            <person name="Tsetseg B."/>
            <person name="Kato F."/>
            <person name="Tamura T."/>
            <person name="Batkhuu J."/>
            <person name="Anzai Y."/>
        </authorList>
    </citation>
    <scope>NUCLEOTIDE SEQUENCE [LARGE SCALE GENOMIC DNA]</scope>
    <source>
        <strain evidence="7">NUM-2625</strain>
    </source>
</reference>
<dbReference type="PROSITE" id="PS51077">
    <property type="entry name" value="HTH_ICLR"/>
    <property type="match status" value="1"/>
</dbReference>
<gene>
    <name evidence="6" type="ORF">NUM_05910</name>
</gene>
<dbReference type="InterPro" id="IPR036388">
    <property type="entry name" value="WH-like_DNA-bd_sf"/>
</dbReference>
<dbReference type="RefSeq" id="WP_207122967.1">
    <property type="nucleotide sequence ID" value="NZ_BOPO01000006.1"/>
</dbReference>
<dbReference type="AlphaFoldDB" id="A0A8J4A5N1"/>
<dbReference type="Gene3D" id="3.30.450.40">
    <property type="match status" value="1"/>
</dbReference>
<protein>
    <submittedName>
        <fullName evidence="6">Transcriptional regulator</fullName>
    </submittedName>
</protein>
<proteinExistence type="predicted"/>
<accession>A0A8J4A5N1</accession>
<dbReference type="SUPFAM" id="SSF46785">
    <property type="entry name" value="Winged helix' DNA-binding domain"/>
    <property type="match status" value="1"/>
</dbReference>
<keyword evidence="3" id="KW-0804">Transcription</keyword>
<feature type="domain" description="HTH iclR-type" evidence="4">
    <location>
        <begin position="8"/>
        <end position="70"/>
    </location>
</feature>
<evidence type="ECO:0000256" key="3">
    <source>
        <dbReference type="ARBA" id="ARBA00023163"/>
    </source>
</evidence>
<keyword evidence="1" id="KW-0805">Transcription regulation</keyword>
<dbReference type="EMBL" id="BOPO01000006">
    <property type="protein sequence ID" value="GIL25336.1"/>
    <property type="molecule type" value="Genomic_DNA"/>
</dbReference>
<dbReference type="PANTHER" id="PTHR30136:SF35">
    <property type="entry name" value="HTH-TYPE TRANSCRIPTIONAL REGULATOR RV1719"/>
    <property type="match status" value="1"/>
</dbReference>
<dbReference type="InterPro" id="IPR005471">
    <property type="entry name" value="Tscrpt_reg_IclR_N"/>
</dbReference>
<dbReference type="Pfam" id="PF01614">
    <property type="entry name" value="IclR_C"/>
    <property type="match status" value="1"/>
</dbReference>
<dbReference type="Pfam" id="PF09339">
    <property type="entry name" value="HTH_IclR"/>
    <property type="match status" value="1"/>
</dbReference>
<comment type="caution">
    <text evidence="6">The sequence shown here is derived from an EMBL/GenBank/DDBJ whole genome shotgun (WGS) entry which is preliminary data.</text>
</comment>
<dbReference type="Gene3D" id="1.10.10.10">
    <property type="entry name" value="Winged helix-like DNA-binding domain superfamily/Winged helix DNA-binding domain"/>
    <property type="match status" value="1"/>
</dbReference>
<dbReference type="GO" id="GO:0045892">
    <property type="term" value="P:negative regulation of DNA-templated transcription"/>
    <property type="evidence" value="ECO:0007669"/>
    <property type="project" value="TreeGrafter"/>
</dbReference>
<dbReference type="Proteomes" id="UP000614996">
    <property type="component" value="Unassembled WGS sequence"/>
</dbReference>
<sequence>MDETKGGVQVVEQACDVLFAIAASTEAQSVRELAGRTGISKTTVQRIMVSLHRSGLLTLDDRTQKYALSHRVMEFGASWQQSYDLLTLARPWAEKLHKATKETVAVSVASGGWRVTVFQLESPLALRYSTQIGRPYPLHIGATGRLLLSQLPDEEVERLVSDAACHGVDIPEVGRVQIDAHEVHRDVARIRQDGFALSESWHGAVGSGVAVRLASPDGRPAALSLYGPDSRLTAVRMRELLPDLVHAAEEISRPTLTIQQSSDPA</sequence>
<dbReference type="SMART" id="SM00346">
    <property type="entry name" value="HTH_ICLR"/>
    <property type="match status" value="1"/>
</dbReference>
<name>A0A8J4A5N1_9ACTN</name>
<dbReference type="PROSITE" id="PS51078">
    <property type="entry name" value="ICLR_ED"/>
    <property type="match status" value="1"/>
</dbReference>
<evidence type="ECO:0000256" key="1">
    <source>
        <dbReference type="ARBA" id="ARBA00023015"/>
    </source>
</evidence>
<dbReference type="InterPro" id="IPR036390">
    <property type="entry name" value="WH_DNA-bd_sf"/>
</dbReference>
<evidence type="ECO:0000259" key="4">
    <source>
        <dbReference type="PROSITE" id="PS51077"/>
    </source>
</evidence>
<evidence type="ECO:0000256" key="2">
    <source>
        <dbReference type="ARBA" id="ARBA00023125"/>
    </source>
</evidence>